<protein>
    <recommendedName>
        <fullName evidence="1">pyridoxal kinase</fullName>
        <ecNumber evidence="1">2.7.1.35</ecNumber>
    </recommendedName>
</protein>
<reference evidence="7 8" key="1">
    <citation type="submission" date="2018-06" db="EMBL/GenBank/DDBJ databases">
        <authorList>
            <consortium name="Pathogen Informatics"/>
            <person name="Doyle S."/>
        </authorList>
    </citation>
    <scope>NUCLEOTIDE SEQUENCE [LARGE SCALE GENOMIC DNA]</scope>
    <source>
        <strain evidence="7 8">NCTC13456</strain>
    </source>
</reference>
<dbReference type="Gene3D" id="3.40.1190.20">
    <property type="match status" value="1"/>
</dbReference>
<evidence type="ECO:0000256" key="1">
    <source>
        <dbReference type="ARBA" id="ARBA00012104"/>
    </source>
</evidence>
<accession>A0A376GG70</accession>
<evidence type="ECO:0000256" key="3">
    <source>
        <dbReference type="ARBA" id="ARBA00022741"/>
    </source>
</evidence>
<dbReference type="GO" id="GO:0009443">
    <property type="term" value="P:pyridoxal 5'-phosphate salvage"/>
    <property type="evidence" value="ECO:0007669"/>
    <property type="project" value="InterPro"/>
</dbReference>
<sequence>MNKKKIIIIHSKVSNGFVGLNTTALVLQLSGFEVITIPTVLYSNHLGLATVGGGPVPDDLFLDLLDGVLKLDLLNDVAAIVSGYIGTETQVEMTADFVQKIKKSHPSITYLCDPVMGDIDAGLYVNPNVSTSIEKLLLPVADISTPNQFEIQKILDTNTNSADEILDLIRSNTLISTQKIIITGAKFKTTLHETLDNCIIENGEMTIIRNKEIPVQMAGTGELFAAHLLSFLLKGIHLNEAVLLSGDILSNVLLRMFNNGRMDFNSEDIIASLNILNLNSCSK</sequence>
<dbReference type="EC" id="2.7.1.35" evidence="1"/>
<dbReference type="SUPFAM" id="SSF53613">
    <property type="entry name" value="Ribokinase-like"/>
    <property type="match status" value="1"/>
</dbReference>
<evidence type="ECO:0000256" key="5">
    <source>
        <dbReference type="ARBA" id="ARBA00022840"/>
    </source>
</evidence>
<dbReference type="AlphaFoldDB" id="A0A376GG70"/>
<keyword evidence="3" id="KW-0547">Nucleotide-binding</keyword>
<gene>
    <name evidence="7" type="primary">pdxK</name>
    <name evidence="7" type="ORF">NCTC13456_02527</name>
</gene>
<proteinExistence type="predicted"/>
<evidence type="ECO:0000313" key="7">
    <source>
        <dbReference type="EMBL" id="STD58900.1"/>
    </source>
</evidence>
<dbReference type="InterPro" id="IPR004625">
    <property type="entry name" value="PyrdxlKinase"/>
</dbReference>
<dbReference type="NCBIfam" id="TIGR00687">
    <property type="entry name" value="pyridox_kin"/>
    <property type="match status" value="1"/>
</dbReference>
<dbReference type="RefSeq" id="WP_115000826.1">
    <property type="nucleotide sequence ID" value="NZ_UFXS01000001.1"/>
</dbReference>
<dbReference type="GO" id="GO:0008478">
    <property type="term" value="F:pyridoxal kinase activity"/>
    <property type="evidence" value="ECO:0007669"/>
    <property type="project" value="UniProtKB-EC"/>
</dbReference>
<keyword evidence="4 7" id="KW-0418">Kinase</keyword>
<dbReference type="GO" id="GO:0005524">
    <property type="term" value="F:ATP binding"/>
    <property type="evidence" value="ECO:0007669"/>
    <property type="project" value="UniProtKB-KW"/>
</dbReference>
<dbReference type="STRING" id="343874.GCA_000805695_02015"/>
<dbReference type="GO" id="GO:0005829">
    <property type="term" value="C:cytosol"/>
    <property type="evidence" value="ECO:0007669"/>
    <property type="project" value="TreeGrafter"/>
</dbReference>
<dbReference type="InterPro" id="IPR029056">
    <property type="entry name" value="Ribokinase-like"/>
</dbReference>
<evidence type="ECO:0000256" key="2">
    <source>
        <dbReference type="ARBA" id="ARBA00022679"/>
    </source>
</evidence>
<evidence type="ECO:0000259" key="6">
    <source>
        <dbReference type="Pfam" id="PF08543"/>
    </source>
</evidence>
<dbReference type="Pfam" id="PF08543">
    <property type="entry name" value="Phos_pyr_kin"/>
    <property type="match status" value="1"/>
</dbReference>
<evidence type="ECO:0000313" key="8">
    <source>
        <dbReference type="Proteomes" id="UP000254737"/>
    </source>
</evidence>
<name>A0A376GG70_9FLAO</name>
<organism evidence="7 8">
    <name type="scientific">Empedobacter falsenii</name>
    <dbReference type="NCBI Taxonomy" id="343874"/>
    <lineage>
        <taxon>Bacteria</taxon>
        <taxon>Pseudomonadati</taxon>
        <taxon>Bacteroidota</taxon>
        <taxon>Flavobacteriia</taxon>
        <taxon>Flavobacteriales</taxon>
        <taxon>Weeksellaceae</taxon>
        <taxon>Empedobacter</taxon>
    </lineage>
</organism>
<keyword evidence="5" id="KW-0067">ATP-binding</keyword>
<evidence type="ECO:0000256" key="4">
    <source>
        <dbReference type="ARBA" id="ARBA00022777"/>
    </source>
</evidence>
<feature type="domain" description="Pyridoxamine kinase/Phosphomethylpyrimidine kinase" evidence="6">
    <location>
        <begin position="56"/>
        <end position="260"/>
    </location>
</feature>
<keyword evidence="2 7" id="KW-0808">Transferase</keyword>
<dbReference type="Proteomes" id="UP000254737">
    <property type="component" value="Unassembled WGS sequence"/>
</dbReference>
<dbReference type="PANTHER" id="PTHR10534">
    <property type="entry name" value="PYRIDOXAL KINASE"/>
    <property type="match status" value="1"/>
</dbReference>
<dbReference type="PANTHER" id="PTHR10534:SF2">
    <property type="entry name" value="PYRIDOXAL KINASE"/>
    <property type="match status" value="1"/>
</dbReference>
<dbReference type="InterPro" id="IPR013749">
    <property type="entry name" value="PM/HMP-P_kinase-1"/>
</dbReference>
<dbReference type="EMBL" id="UFXS01000001">
    <property type="protein sequence ID" value="STD58900.1"/>
    <property type="molecule type" value="Genomic_DNA"/>
</dbReference>